<keyword evidence="6 16" id="KW-0812">Transmembrane</keyword>
<keyword evidence="7" id="KW-0735">Signal-anchor</keyword>
<evidence type="ECO:0000256" key="3">
    <source>
        <dbReference type="ARBA" id="ARBA00005876"/>
    </source>
</evidence>
<evidence type="ECO:0000256" key="7">
    <source>
        <dbReference type="ARBA" id="ARBA00022968"/>
    </source>
</evidence>
<evidence type="ECO:0000256" key="8">
    <source>
        <dbReference type="ARBA" id="ARBA00022989"/>
    </source>
</evidence>
<dbReference type="HOGENOM" id="CLU_057702_0_0_1"/>
<keyword evidence="12" id="KW-1015">Disulfide bond</keyword>
<keyword evidence="4" id="KW-0813">Transport</keyword>
<dbReference type="OMA" id="TAYDKNY"/>
<comment type="function">
    <text evidence="15">This is the non-catalytic component of the active enzyme, which catalyzes the hydrolysis of ATP coupled with the exchange of Na(+) and K(+) ions across the plasma membrane. The beta subunit regulates, through assembly of alpha/beta heterodimers, the number of sodium pumps transported to the plasma membrane.</text>
</comment>
<keyword evidence="10" id="KW-0406">Ion transport</keyword>
<evidence type="ECO:0000256" key="10">
    <source>
        <dbReference type="ARBA" id="ARBA00023065"/>
    </source>
</evidence>
<keyword evidence="14" id="KW-0739">Sodium transport</keyword>
<keyword evidence="9" id="KW-0915">Sodium</keyword>
<comment type="similarity">
    <text evidence="3">Belongs to the X(+)/potassium ATPases subunit beta family.</text>
</comment>
<dbReference type="PANTHER" id="PTHR11523">
    <property type="entry name" value="SODIUM/POTASSIUM-DEPENDENT ATPASE BETA SUBUNIT"/>
    <property type="match status" value="1"/>
</dbReference>
<name>R7U886_CAPTE</name>
<evidence type="ECO:0000256" key="2">
    <source>
        <dbReference type="ARBA" id="ARBA00004606"/>
    </source>
</evidence>
<keyword evidence="11 16" id="KW-0472">Membrane</keyword>
<dbReference type="GO" id="GO:0036376">
    <property type="term" value="P:sodium ion export across plasma membrane"/>
    <property type="evidence" value="ECO:0007669"/>
    <property type="project" value="TreeGrafter"/>
</dbReference>
<evidence type="ECO:0000256" key="12">
    <source>
        <dbReference type="ARBA" id="ARBA00023157"/>
    </source>
</evidence>
<evidence type="ECO:0000256" key="5">
    <source>
        <dbReference type="ARBA" id="ARBA00022475"/>
    </source>
</evidence>
<evidence type="ECO:0000256" key="9">
    <source>
        <dbReference type="ARBA" id="ARBA00023053"/>
    </source>
</evidence>
<keyword evidence="8 16" id="KW-1133">Transmembrane helix</keyword>
<evidence type="ECO:0000256" key="6">
    <source>
        <dbReference type="ARBA" id="ARBA00022692"/>
    </source>
</evidence>
<dbReference type="FunFam" id="2.60.40.1660:FF:000004">
    <property type="entry name" value="sodium/potassium-transporting ATPase subunit beta-2"/>
    <property type="match status" value="1"/>
</dbReference>
<sequence length="309" mass="35029">MASKEVEYQQARPKRTGPGGAWDSFVRFLWNPQAKTCMGRTGSSWAKIVTFYLIYYGLLAGFFAGALMIFYQTLDDIEPRRAGMQSILKGNPGMGFRPMPDVESTLVKFKQGVPDNYAEYVEHIQDFLDCESYNTTDPNAVNCDIETPEEGQVCRFDPDKEAGPCTAANTFGYHEGEPCVLLKLNRIYGWEPEPFNNETINEDNDHAKAAKEALGENIHPEFIGITCEGENPGDVDNRGPAKFYPEHGFPMRYFPFLNQKGYQTPFVFVQFKRPTPGVLINIWCKAWAKNIYHHKKDKAGSIHLELLLD</sequence>
<proteinExistence type="inferred from homology"/>
<dbReference type="GO" id="GO:0006883">
    <property type="term" value="P:intracellular sodium ion homeostasis"/>
    <property type="evidence" value="ECO:0007669"/>
    <property type="project" value="TreeGrafter"/>
</dbReference>
<dbReference type="FunCoup" id="R7U886">
    <property type="interactions" value="268"/>
</dbReference>
<organism evidence="17">
    <name type="scientific">Capitella teleta</name>
    <name type="common">Polychaete worm</name>
    <dbReference type="NCBI Taxonomy" id="283909"/>
    <lineage>
        <taxon>Eukaryota</taxon>
        <taxon>Metazoa</taxon>
        <taxon>Spiralia</taxon>
        <taxon>Lophotrochozoa</taxon>
        <taxon>Annelida</taxon>
        <taxon>Polychaeta</taxon>
        <taxon>Sedentaria</taxon>
        <taxon>Scolecida</taxon>
        <taxon>Capitellidae</taxon>
        <taxon>Capitella</taxon>
    </lineage>
</organism>
<reference evidence="18" key="3">
    <citation type="submission" date="2015-06" db="UniProtKB">
        <authorList>
            <consortium name="EnsemblMetazoa"/>
        </authorList>
    </citation>
    <scope>IDENTIFICATION</scope>
</reference>
<dbReference type="PANTHER" id="PTHR11523:SF28">
    <property type="entry name" value="NA_K-ATPASE BETA SUBUNIT ISOFORM 4-RELATED"/>
    <property type="match status" value="1"/>
</dbReference>
<evidence type="ECO:0000256" key="11">
    <source>
        <dbReference type="ARBA" id="ARBA00023136"/>
    </source>
</evidence>
<dbReference type="InterPro" id="IPR000402">
    <property type="entry name" value="Na/K_ATPase_sub_beta"/>
</dbReference>
<protein>
    <recommendedName>
        <fullName evidence="20">Sodium/potassium-transporting ATPase subunit beta</fullName>
    </recommendedName>
</protein>
<feature type="transmembrane region" description="Helical" evidence="16">
    <location>
        <begin position="48"/>
        <end position="71"/>
    </location>
</feature>
<dbReference type="EMBL" id="KB304240">
    <property type="protein sequence ID" value="ELU02204.1"/>
    <property type="molecule type" value="Genomic_DNA"/>
</dbReference>
<evidence type="ECO:0000256" key="4">
    <source>
        <dbReference type="ARBA" id="ARBA00022448"/>
    </source>
</evidence>
<dbReference type="STRING" id="283909.R7U886"/>
<reference evidence="17 19" key="2">
    <citation type="journal article" date="2013" name="Nature">
        <title>Insights into bilaterian evolution from three spiralian genomes.</title>
        <authorList>
            <person name="Simakov O."/>
            <person name="Marletaz F."/>
            <person name="Cho S.J."/>
            <person name="Edsinger-Gonzales E."/>
            <person name="Havlak P."/>
            <person name="Hellsten U."/>
            <person name="Kuo D.H."/>
            <person name="Larsson T."/>
            <person name="Lv J."/>
            <person name="Arendt D."/>
            <person name="Savage R."/>
            <person name="Osoegawa K."/>
            <person name="de Jong P."/>
            <person name="Grimwood J."/>
            <person name="Chapman J.A."/>
            <person name="Shapiro H."/>
            <person name="Aerts A."/>
            <person name="Otillar R.P."/>
            <person name="Terry A.Y."/>
            <person name="Boore J.L."/>
            <person name="Grigoriev I.V."/>
            <person name="Lindberg D.R."/>
            <person name="Seaver E.C."/>
            <person name="Weisblat D.A."/>
            <person name="Putnam N.H."/>
            <person name="Rokhsar D.S."/>
        </authorList>
    </citation>
    <scope>NUCLEOTIDE SEQUENCE</scope>
    <source>
        <strain evidence="17 19">I ESC-2004</strain>
    </source>
</reference>
<dbReference type="Pfam" id="PF00287">
    <property type="entry name" value="Na_K-ATPase"/>
    <property type="match status" value="1"/>
</dbReference>
<evidence type="ECO:0000256" key="14">
    <source>
        <dbReference type="ARBA" id="ARBA00023201"/>
    </source>
</evidence>
<dbReference type="Proteomes" id="UP000014760">
    <property type="component" value="Unassembled WGS sequence"/>
</dbReference>
<evidence type="ECO:0008006" key="20">
    <source>
        <dbReference type="Google" id="ProtNLM"/>
    </source>
</evidence>
<dbReference type="GO" id="GO:0001671">
    <property type="term" value="F:ATPase activator activity"/>
    <property type="evidence" value="ECO:0007669"/>
    <property type="project" value="TreeGrafter"/>
</dbReference>
<dbReference type="AlphaFoldDB" id="R7U886"/>
<dbReference type="InterPro" id="IPR038702">
    <property type="entry name" value="Na/K_ATPase_sub_beta_sf"/>
</dbReference>
<dbReference type="GO" id="GO:0005890">
    <property type="term" value="C:sodium:potassium-exchanging ATPase complex"/>
    <property type="evidence" value="ECO:0007669"/>
    <property type="project" value="InterPro"/>
</dbReference>
<dbReference type="EMBL" id="AMQN01008937">
    <property type="status" value="NOT_ANNOTATED_CDS"/>
    <property type="molecule type" value="Genomic_DNA"/>
</dbReference>
<evidence type="ECO:0000256" key="13">
    <source>
        <dbReference type="ARBA" id="ARBA00023180"/>
    </source>
</evidence>
<keyword evidence="13" id="KW-0325">Glycoprotein</keyword>
<evidence type="ECO:0000256" key="15">
    <source>
        <dbReference type="ARBA" id="ARBA00025540"/>
    </source>
</evidence>
<dbReference type="EMBL" id="AMQN01008936">
    <property type="status" value="NOT_ANNOTATED_CDS"/>
    <property type="molecule type" value="Genomic_DNA"/>
</dbReference>
<dbReference type="OrthoDB" id="5912413at2759"/>
<keyword evidence="19" id="KW-1185">Reference proteome</keyword>
<evidence type="ECO:0000313" key="17">
    <source>
        <dbReference type="EMBL" id="ELU02204.1"/>
    </source>
</evidence>
<evidence type="ECO:0000256" key="16">
    <source>
        <dbReference type="SAM" id="Phobius"/>
    </source>
</evidence>
<reference evidence="19" key="1">
    <citation type="submission" date="2012-12" db="EMBL/GenBank/DDBJ databases">
        <authorList>
            <person name="Hellsten U."/>
            <person name="Grimwood J."/>
            <person name="Chapman J.A."/>
            <person name="Shapiro H."/>
            <person name="Aerts A."/>
            <person name="Otillar R.P."/>
            <person name="Terry A.Y."/>
            <person name="Boore J.L."/>
            <person name="Simakov O."/>
            <person name="Marletaz F."/>
            <person name="Cho S.-J."/>
            <person name="Edsinger-Gonzales E."/>
            <person name="Havlak P."/>
            <person name="Kuo D.-H."/>
            <person name="Larsson T."/>
            <person name="Lv J."/>
            <person name="Arendt D."/>
            <person name="Savage R."/>
            <person name="Osoegawa K."/>
            <person name="de Jong P."/>
            <person name="Lindberg D.R."/>
            <person name="Seaver E.C."/>
            <person name="Weisblat D.A."/>
            <person name="Putnam N.H."/>
            <person name="Grigoriev I.V."/>
            <person name="Rokhsar D.S."/>
        </authorList>
    </citation>
    <scope>NUCLEOTIDE SEQUENCE</scope>
    <source>
        <strain evidence="19">I ESC-2004</strain>
    </source>
</reference>
<comment type="subcellular location">
    <subcellularLocation>
        <location evidence="1">Cell membrane</location>
        <topology evidence="1">Single-pass membrane protein</topology>
    </subcellularLocation>
    <subcellularLocation>
        <location evidence="2">Membrane</location>
        <topology evidence="2">Single-pass type II membrane protein</topology>
    </subcellularLocation>
</comment>
<keyword evidence="5" id="KW-1003">Cell membrane</keyword>
<dbReference type="GO" id="GO:0030007">
    <property type="term" value="P:intracellular potassium ion homeostasis"/>
    <property type="evidence" value="ECO:0007669"/>
    <property type="project" value="TreeGrafter"/>
</dbReference>
<dbReference type="GO" id="GO:1990573">
    <property type="term" value="P:potassium ion import across plasma membrane"/>
    <property type="evidence" value="ECO:0007669"/>
    <property type="project" value="TreeGrafter"/>
</dbReference>
<gene>
    <name evidence="17" type="ORF">CAPTEDRAFT_162826</name>
</gene>
<accession>R7U886</accession>
<evidence type="ECO:0000313" key="19">
    <source>
        <dbReference type="Proteomes" id="UP000014760"/>
    </source>
</evidence>
<evidence type="ECO:0000313" key="18">
    <source>
        <dbReference type="EnsemblMetazoa" id="CapteP162826"/>
    </source>
</evidence>
<dbReference type="PROSITE" id="PS00390">
    <property type="entry name" value="ATPASE_NA_K_BETA_1"/>
    <property type="match status" value="1"/>
</dbReference>
<dbReference type="EnsemblMetazoa" id="CapteT162826">
    <property type="protein sequence ID" value="CapteP162826"/>
    <property type="gene ID" value="CapteG162826"/>
</dbReference>
<dbReference type="Gene3D" id="2.60.40.1660">
    <property type="entry name" value="Na, k-atpase alpha subunit"/>
    <property type="match status" value="1"/>
</dbReference>
<evidence type="ECO:0000256" key="1">
    <source>
        <dbReference type="ARBA" id="ARBA00004162"/>
    </source>
</evidence>